<dbReference type="Pfam" id="PF04657">
    <property type="entry name" value="DMT_YdcZ"/>
    <property type="match status" value="2"/>
</dbReference>
<keyword evidence="1" id="KW-1133">Transmembrane helix</keyword>
<evidence type="ECO:0000256" key="1">
    <source>
        <dbReference type="SAM" id="Phobius"/>
    </source>
</evidence>
<accession>A0ABP9PPY7</accession>
<sequence>MRAGSEQDAGVSPSPRAQVALGLFVAVLAGAGIAGQTRLNGALAARLHDGLAAALISFGTGLLLVAVLVAVAPAARAGVGEVCRALRDRRLRFWQLGGGLAGAFLVASQGLASPALGIAVFSVAMVAGQVSSALLMDRLGIGPAGRRPVSARRLAGAGLAVLAVLLSVSDRFGRPSGLVLTLLPLVAGVAVAWQQGVNGRVGAVARQARPDALGAAMWPATSVNFVVGTAGLLLVWGLGPVVGLGEHPVGPPPPELWLYLGGPVGVVFIAAGVLVVRVIGILLLGLGMVAGQLLCSLLFDALAPTAPHPLTAVTVAGCALTLVAAVVAAWPARSGRMAP</sequence>
<dbReference type="PANTHER" id="PTHR34821:SF2">
    <property type="entry name" value="INNER MEMBRANE PROTEIN YDCZ"/>
    <property type="match status" value="1"/>
</dbReference>
<gene>
    <name evidence="2" type="ORF">GCM10023321_15310</name>
</gene>
<protein>
    <submittedName>
        <fullName evidence="2">DMT family transporter</fullName>
    </submittedName>
</protein>
<dbReference type="InterPro" id="IPR006750">
    <property type="entry name" value="YdcZ"/>
</dbReference>
<feature type="transmembrane region" description="Helical" evidence="1">
    <location>
        <begin position="283"/>
        <end position="303"/>
    </location>
</feature>
<dbReference type="PANTHER" id="PTHR34821">
    <property type="entry name" value="INNER MEMBRANE PROTEIN YDCZ"/>
    <property type="match status" value="1"/>
</dbReference>
<feature type="transmembrane region" description="Helical" evidence="1">
    <location>
        <begin position="118"/>
        <end position="139"/>
    </location>
</feature>
<feature type="transmembrane region" description="Helical" evidence="1">
    <location>
        <begin position="256"/>
        <end position="276"/>
    </location>
</feature>
<organism evidence="2 3">
    <name type="scientific">Pseudonocardia eucalypti</name>
    <dbReference type="NCBI Taxonomy" id="648755"/>
    <lineage>
        <taxon>Bacteria</taxon>
        <taxon>Bacillati</taxon>
        <taxon>Actinomycetota</taxon>
        <taxon>Actinomycetes</taxon>
        <taxon>Pseudonocardiales</taxon>
        <taxon>Pseudonocardiaceae</taxon>
        <taxon>Pseudonocardia</taxon>
    </lineage>
</organism>
<evidence type="ECO:0000313" key="2">
    <source>
        <dbReference type="EMBL" id="GAA5150276.1"/>
    </source>
</evidence>
<reference evidence="3" key="1">
    <citation type="journal article" date="2019" name="Int. J. Syst. Evol. Microbiol.">
        <title>The Global Catalogue of Microorganisms (GCM) 10K type strain sequencing project: providing services to taxonomists for standard genome sequencing and annotation.</title>
        <authorList>
            <consortium name="The Broad Institute Genomics Platform"/>
            <consortium name="The Broad Institute Genome Sequencing Center for Infectious Disease"/>
            <person name="Wu L."/>
            <person name="Ma J."/>
        </authorList>
    </citation>
    <scope>NUCLEOTIDE SEQUENCE [LARGE SCALE GENOMIC DNA]</scope>
    <source>
        <strain evidence="3">JCM 18303</strain>
    </source>
</reference>
<feature type="transmembrane region" description="Helical" evidence="1">
    <location>
        <begin position="309"/>
        <end position="330"/>
    </location>
</feature>
<feature type="transmembrane region" description="Helical" evidence="1">
    <location>
        <begin position="93"/>
        <end position="112"/>
    </location>
</feature>
<dbReference type="Proteomes" id="UP001428817">
    <property type="component" value="Unassembled WGS sequence"/>
</dbReference>
<evidence type="ECO:0000313" key="3">
    <source>
        <dbReference type="Proteomes" id="UP001428817"/>
    </source>
</evidence>
<feature type="transmembrane region" description="Helical" evidence="1">
    <location>
        <begin position="51"/>
        <end position="72"/>
    </location>
</feature>
<keyword evidence="1" id="KW-0472">Membrane</keyword>
<keyword evidence="3" id="KW-1185">Reference proteome</keyword>
<feature type="transmembrane region" description="Helical" evidence="1">
    <location>
        <begin position="151"/>
        <end position="169"/>
    </location>
</feature>
<feature type="transmembrane region" description="Helical" evidence="1">
    <location>
        <begin position="175"/>
        <end position="193"/>
    </location>
</feature>
<keyword evidence="1" id="KW-0812">Transmembrane</keyword>
<name>A0ABP9PPY7_9PSEU</name>
<feature type="transmembrane region" description="Helical" evidence="1">
    <location>
        <begin position="20"/>
        <end position="39"/>
    </location>
</feature>
<proteinExistence type="predicted"/>
<dbReference type="EMBL" id="BAABJP010000007">
    <property type="protein sequence ID" value="GAA5150276.1"/>
    <property type="molecule type" value="Genomic_DNA"/>
</dbReference>
<feature type="transmembrane region" description="Helical" evidence="1">
    <location>
        <begin position="213"/>
        <end position="236"/>
    </location>
</feature>
<comment type="caution">
    <text evidence="2">The sequence shown here is derived from an EMBL/GenBank/DDBJ whole genome shotgun (WGS) entry which is preliminary data.</text>
</comment>